<dbReference type="InterPro" id="IPR002509">
    <property type="entry name" value="NODB_dom"/>
</dbReference>
<keyword evidence="1" id="KW-1133">Transmembrane helix</keyword>
<reference evidence="3 4" key="1">
    <citation type="submission" date="2022-04" db="EMBL/GenBank/DDBJ databases">
        <title>Halobacillus sp. isolated from saltern.</title>
        <authorList>
            <person name="Won M."/>
            <person name="Lee C.-M."/>
            <person name="Woen H.-Y."/>
            <person name="Kwon S.-W."/>
        </authorList>
    </citation>
    <scope>NUCLEOTIDE SEQUENCE [LARGE SCALE GENOMIC DNA]</scope>
    <source>
        <strain evidence="3 4">SSBR10-3</strain>
    </source>
</reference>
<sequence length="254" mass="28820">MRVTFYSWKADKIKRYGLVVILALFCALLLWIGQWSQLPVFSNKGEPRALSQGSAETPYVALTFNISWGSEKVHEILKKLDAYNAHATFFVSGEWAERHPDILEDIHKGKHEIGMMGYKYESYLEQEPAEVDTDLREAKAVFEKLGYKDLKWIRPPHGHFDKAVLKQIDKKGLQTVQWSINPHDWENPGTNKIIDQIMEEGSKGDIILLHASDSVKQTSKALDVIIPGLKQKGLEFVSITELVNGGKSKTTQVQ</sequence>
<dbReference type="Pfam" id="PF01522">
    <property type="entry name" value="Polysacc_deac_1"/>
    <property type="match status" value="1"/>
</dbReference>
<evidence type="ECO:0000259" key="2">
    <source>
        <dbReference type="PROSITE" id="PS51677"/>
    </source>
</evidence>
<dbReference type="Proteomes" id="UP000831787">
    <property type="component" value="Chromosome"/>
</dbReference>
<evidence type="ECO:0000313" key="3">
    <source>
        <dbReference type="EMBL" id="UOQ44567.1"/>
    </source>
</evidence>
<name>A0ABY4ELU4_9BACI</name>
<dbReference type="PANTHER" id="PTHR10587:SF128">
    <property type="entry name" value="POLYSACCHARIDE DEACETYLASE PDAB-RELATED"/>
    <property type="match status" value="1"/>
</dbReference>
<keyword evidence="4" id="KW-1185">Reference proteome</keyword>
<dbReference type="PROSITE" id="PS51677">
    <property type="entry name" value="NODB"/>
    <property type="match status" value="1"/>
</dbReference>
<dbReference type="InterPro" id="IPR011330">
    <property type="entry name" value="Glyco_hydro/deAcase_b/a-brl"/>
</dbReference>
<dbReference type="Gene3D" id="3.20.20.370">
    <property type="entry name" value="Glycoside hydrolase/deacetylase"/>
    <property type="match status" value="1"/>
</dbReference>
<feature type="transmembrane region" description="Helical" evidence="1">
    <location>
        <begin position="16"/>
        <end position="35"/>
    </location>
</feature>
<feature type="domain" description="NodB homology" evidence="2">
    <location>
        <begin position="58"/>
        <end position="237"/>
    </location>
</feature>
<dbReference type="EMBL" id="CP095073">
    <property type="protein sequence ID" value="UOQ44567.1"/>
    <property type="molecule type" value="Genomic_DNA"/>
</dbReference>
<evidence type="ECO:0000256" key="1">
    <source>
        <dbReference type="SAM" id="Phobius"/>
    </source>
</evidence>
<dbReference type="SUPFAM" id="SSF88713">
    <property type="entry name" value="Glycoside hydrolase/deacetylase"/>
    <property type="match status" value="1"/>
</dbReference>
<accession>A0ABY4ELU4</accession>
<protein>
    <submittedName>
        <fullName evidence="3">Polysaccharide deacetylase family protein</fullName>
    </submittedName>
</protein>
<proteinExistence type="predicted"/>
<gene>
    <name evidence="3" type="ORF">MUN89_00880</name>
</gene>
<dbReference type="RefSeq" id="WP_244710636.1">
    <property type="nucleotide sequence ID" value="NZ_CP095073.1"/>
</dbReference>
<dbReference type="PANTHER" id="PTHR10587">
    <property type="entry name" value="GLYCOSYL TRANSFERASE-RELATED"/>
    <property type="match status" value="1"/>
</dbReference>
<organism evidence="3 4">
    <name type="scientific">Halobacillus salinarum</name>
    <dbReference type="NCBI Taxonomy" id="2932257"/>
    <lineage>
        <taxon>Bacteria</taxon>
        <taxon>Bacillati</taxon>
        <taxon>Bacillota</taxon>
        <taxon>Bacilli</taxon>
        <taxon>Bacillales</taxon>
        <taxon>Bacillaceae</taxon>
        <taxon>Halobacillus</taxon>
    </lineage>
</organism>
<dbReference type="InterPro" id="IPR050248">
    <property type="entry name" value="Polysacc_deacetylase_ArnD"/>
</dbReference>
<evidence type="ECO:0000313" key="4">
    <source>
        <dbReference type="Proteomes" id="UP000831787"/>
    </source>
</evidence>
<keyword evidence="1" id="KW-0472">Membrane</keyword>
<keyword evidence="1" id="KW-0812">Transmembrane</keyword>